<evidence type="ECO:0000256" key="4">
    <source>
        <dbReference type="ARBA" id="ARBA00022603"/>
    </source>
</evidence>
<dbReference type="InterPro" id="IPR000878">
    <property type="entry name" value="4pyrrol_Mease"/>
</dbReference>
<dbReference type="InterPro" id="IPR035996">
    <property type="entry name" value="4pyrrol_Methylase_sf"/>
</dbReference>
<organism evidence="8 9">
    <name type="scientific">Clostridium omnivorum</name>
    <dbReference type="NCBI Taxonomy" id="1604902"/>
    <lineage>
        <taxon>Bacteria</taxon>
        <taxon>Bacillati</taxon>
        <taxon>Bacillota</taxon>
        <taxon>Clostridia</taxon>
        <taxon>Eubacteriales</taxon>
        <taxon>Clostridiaceae</taxon>
        <taxon>Clostridium</taxon>
    </lineage>
</organism>
<dbReference type="PROSITE" id="PS00839">
    <property type="entry name" value="SUMT_1"/>
    <property type="match status" value="1"/>
</dbReference>
<keyword evidence="6" id="KW-0949">S-adenosyl-L-methionine</keyword>
<comment type="pathway">
    <text evidence="1">Cofactor biosynthesis; adenosylcobalamin biosynthesis.</text>
</comment>
<dbReference type="RefSeq" id="WP_264851783.1">
    <property type="nucleotide sequence ID" value="NZ_BRXR01000001.1"/>
</dbReference>
<comment type="caution">
    <text evidence="8">The sequence shown here is derived from an EMBL/GenBank/DDBJ whole genome shotgun (WGS) entry which is preliminary data.</text>
</comment>
<gene>
    <name evidence="8" type="primary">cbiF/cobM</name>
    <name evidence="8" type="ORF">bsdE14_38870</name>
</gene>
<dbReference type="NCBIfam" id="TIGR01465">
    <property type="entry name" value="cobM_cbiF"/>
    <property type="match status" value="1"/>
</dbReference>
<dbReference type="Proteomes" id="UP001208567">
    <property type="component" value="Unassembled WGS sequence"/>
</dbReference>
<dbReference type="Pfam" id="PF00590">
    <property type="entry name" value="TP_methylase"/>
    <property type="match status" value="1"/>
</dbReference>
<dbReference type="InterPro" id="IPR006362">
    <property type="entry name" value="Cbl_synth_CobM/CibF"/>
</dbReference>
<dbReference type="Gene3D" id="3.30.950.10">
    <property type="entry name" value="Methyltransferase, Cobalt-precorrin-4 Transmethylase, Domain 2"/>
    <property type="match status" value="1"/>
</dbReference>
<keyword evidence="3" id="KW-0169">Cobalamin biosynthesis</keyword>
<feature type="domain" description="Tetrapyrrole methylase" evidence="7">
    <location>
        <begin position="1"/>
        <end position="206"/>
    </location>
</feature>
<evidence type="ECO:0000313" key="9">
    <source>
        <dbReference type="Proteomes" id="UP001208567"/>
    </source>
</evidence>
<reference evidence="8 9" key="1">
    <citation type="journal article" date="2024" name="Int. J. Syst. Evol. Microbiol.">
        <title>Clostridium omnivorum sp. nov., isolated from anoxic soil under the treatment of reductive soil disinfestation.</title>
        <authorList>
            <person name="Ueki A."/>
            <person name="Tonouchi A."/>
            <person name="Kaku N."/>
            <person name="Honma S."/>
            <person name="Ueki K."/>
        </authorList>
    </citation>
    <scope>NUCLEOTIDE SEQUENCE [LARGE SCALE GENOMIC DNA]</scope>
    <source>
        <strain evidence="8 9">E14</strain>
    </source>
</reference>
<dbReference type="PANTHER" id="PTHR45790">
    <property type="entry name" value="SIROHEME SYNTHASE-RELATED"/>
    <property type="match status" value="1"/>
</dbReference>
<dbReference type="InterPro" id="IPR003043">
    <property type="entry name" value="Uropor_MeTrfase_CS"/>
</dbReference>
<comment type="similarity">
    <text evidence="2">Belongs to the precorrin methyltransferase family.</text>
</comment>
<keyword evidence="4" id="KW-0489">Methyltransferase</keyword>
<dbReference type="EMBL" id="BRXR01000001">
    <property type="protein sequence ID" value="GLC32477.1"/>
    <property type="molecule type" value="Genomic_DNA"/>
</dbReference>
<evidence type="ECO:0000313" key="8">
    <source>
        <dbReference type="EMBL" id="GLC32477.1"/>
    </source>
</evidence>
<evidence type="ECO:0000256" key="5">
    <source>
        <dbReference type="ARBA" id="ARBA00022679"/>
    </source>
</evidence>
<dbReference type="InterPro" id="IPR014776">
    <property type="entry name" value="4pyrrole_Mease_sub2"/>
</dbReference>
<evidence type="ECO:0000256" key="3">
    <source>
        <dbReference type="ARBA" id="ARBA00022573"/>
    </source>
</evidence>
<keyword evidence="5" id="KW-0808">Transferase</keyword>
<dbReference type="CDD" id="cd11641">
    <property type="entry name" value="Precorrin-4_C11-MT"/>
    <property type="match status" value="1"/>
</dbReference>
<dbReference type="InterPro" id="IPR014777">
    <property type="entry name" value="4pyrrole_Mease_sub1"/>
</dbReference>
<sequence length="249" mass="27513">MVYFIGAGPGNVDLITVKGRDILTKADVVIFAGSLVSKEHLSFCKEGAEVHNSASMTLEQVIAEIKMAEKENKITVRLHTGDPAIYGAIKEQMDELDKLNISYEVVPGVSSFTAAASVIKKEFTLPDVSQTVILTRIEGRTPVPETENLERLASIGASMAIFLSISMIDKVVENLKKGYRRNVPIAVIERATWEDERAIIGTLDDIGEKVKKANITKCAQILVGDFINCEYKKSLLYDKSFTHMFRQGE</sequence>
<evidence type="ECO:0000256" key="2">
    <source>
        <dbReference type="ARBA" id="ARBA00005879"/>
    </source>
</evidence>
<name>A0ABQ5NBA2_9CLOT</name>
<dbReference type="PANTHER" id="PTHR45790:SF4">
    <property type="entry name" value="COBALT-PRECORRIN-4 C(11)-METHYLTRANSFERASE"/>
    <property type="match status" value="1"/>
</dbReference>
<accession>A0ABQ5NBA2</accession>
<keyword evidence="9" id="KW-1185">Reference proteome</keyword>
<evidence type="ECO:0000256" key="6">
    <source>
        <dbReference type="ARBA" id="ARBA00022691"/>
    </source>
</evidence>
<dbReference type="Gene3D" id="3.40.1010.10">
    <property type="entry name" value="Cobalt-precorrin-4 Transmethylase, Domain 1"/>
    <property type="match status" value="1"/>
</dbReference>
<evidence type="ECO:0000259" key="7">
    <source>
        <dbReference type="Pfam" id="PF00590"/>
    </source>
</evidence>
<dbReference type="SUPFAM" id="SSF53790">
    <property type="entry name" value="Tetrapyrrole methylase"/>
    <property type="match status" value="1"/>
</dbReference>
<protein>
    <submittedName>
        <fullName evidence="8">Precorrin-4 C(11)-methyltransferase</fullName>
    </submittedName>
</protein>
<dbReference type="InterPro" id="IPR050161">
    <property type="entry name" value="Siro_Cobalamin_biosynth"/>
</dbReference>
<evidence type="ECO:0000256" key="1">
    <source>
        <dbReference type="ARBA" id="ARBA00004953"/>
    </source>
</evidence>
<proteinExistence type="inferred from homology"/>